<dbReference type="Proteomes" id="UP000003653">
    <property type="component" value="Unassembled WGS sequence"/>
</dbReference>
<dbReference type="AlphaFoldDB" id="D5PJP3"/>
<gene>
    <name evidence="3" type="ORF">HMPREF0591_6387</name>
</gene>
<protein>
    <submittedName>
        <fullName evidence="3">Uncharacterized protein</fullName>
    </submittedName>
</protein>
<feature type="transmembrane region" description="Helical" evidence="2">
    <location>
        <begin position="55"/>
        <end position="76"/>
    </location>
</feature>
<dbReference type="EMBL" id="ADNV01000401">
    <property type="protein sequence ID" value="EFG73700.1"/>
    <property type="molecule type" value="Genomic_DNA"/>
</dbReference>
<evidence type="ECO:0000313" key="4">
    <source>
        <dbReference type="Proteomes" id="UP000003653"/>
    </source>
</evidence>
<name>D5PJP3_9MYCO</name>
<comment type="caution">
    <text evidence="3">The sequence shown here is derived from an EMBL/GenBank/DDBJ whole genome shotgun (WGS) entry which is preliminary data.</text>
</comment>
<feature type="transmembrane region" description="Helical" evidence="2">
    <location>
        <begin position="227"/>
        <end position="246"/>
    </location>
</feature>
<feature type="coiled-coil region" evidence="1">
    <location>
        <begin position="183"/>
        <end position="225"/>
    </location>
</feature>
<keyword evidence="4" id="KW-1185">Reference proteome</keyword>
<dbReference type="HOGENOM" id="CLU_1123569_0_0_11"/>
<organism evidence="3 4">
    <name type="scientific">Mycobacterium parascrofulaceum ATCC BAA-614</name>
    <dbReference type="NCBI Taxonomy" id="525368"/>
    <lineage>
        <taxon>Bacteria</taxon>
        <taxon>Bacillati</taxon>
        <taxon>Actinomycetota</taxon>
        <taxon>Actinomycetes</taxon>
        <taxon>Mycobacteriales</taxon>
        <taxon>Mycobacteriaceae</taxon>
        <taxon>Mycobacterium</taxon>
        <taxon>Mycobacterium simiae complex</taxon>
    </lineage>
</organism>
<keyword evidence="1" id="KW-0175">Coiled coil</keyword>
<evidence type="ECO:0000256" key="1">
    <source>
        <dbReference type="SAM" id="Coils"/>
    </source>
</evidence>
<keyword evidence="2" id="KW-0472">Membrane</keyword>
<keyword evidence="2" id="KW-1133">Transmembrane helix</keyword>
<feature type="transmembrane region" description="Helical" evidence="2">
    <location>
        <begin position="21"/>
        <end position="43"/>
    </location>
</feature>
<sequence length="247" mass="27912">MTRFTVVRHGLRDMSRYDKRLLVGGVCGIGFALAAAVLLQHIPWTNLRPHLDVKWWATTLQVVGAAVAFAGFWNAYVRAKHDVTVPVWLWEHALLRAWRQVQRFVAWAKRMYWKLFHIVPPTQHIILSPMTGTMAATMGTPTVTMFGRVGVNPDSPLEQQMRQVAALAEDAIDRVWALERDELPRIERRIDAAQAGAEQLAAETLAQLRDEITDLRRLTNQAQVLDVRWAIGGLGITVVGIFLGYWA</sequence>
<proteinExistence type="predicted"/>
<evidence type="ECO:0000313" key="3">
    <source>
        <dbReference type="EMBL" id="EFG73700.1"/>
    </source>
</evidence>
<keyword evidence="2" id="KW-0812">Transmembrane</keyword>
<reference evidence="3 4" key="1">
    <citation type="submission" date="2010-04" db="EMBL/GenBank/DDBJ databases">
        <authorList>
            <person name="Muzny D."/>
            <person name="Qin X."/>
            <person name="Deng J."/>
            <person name="Jiang H."/>
            <person name="Liu Y."/>
            <person name="Qu J."/>
            <person name="Song X.-Z."/>
            <person name="Zhang L."/>
            <person name="Thornton R."/>
            <person name="Coyle M."/>
            <person name="Francisco L."/>
            <person name="Jackson L."/>
            <person name="Javaid M."/>
            <person name="Korchina V."/>
            <person name="Kovar C."/>
            <person name="Mata R."/>
            <person name="Mathew T."/>
            <person name="Ngo R."/>
            <person name="Nguyen L."/>
            <person name="Nguyen N."/>
            <person name="Okwuonu G."/>
            <person name="Ongeri F."/>
            <person name="Pham C."/>
            <person name="Simmons D."/>
            <person name="Wilczek-Boney K."/>
            <person name="Hale W."/>
            <person name="Jakkamsetti A."/>
            <person name="Pham P."/>
            <person name="Ruth R."/>
            <person name="San Lucas F."/>
            <person name="Warren J."/>
            <person name="Zhang J."/>
            <person name="Zhao Z."/>
            <person name="Zhou C."/>
            <person name="Zhu D."/>
            <person name="Lee S."/>
            <person name="Bess C."/>
            <person name="Blankenburg K."/>
            <person name="Forbes L."/>
            <person name="Fu Q."/>
            <person name="Gubbala S."/>
            <person name="Hirani K."/>
            <person name="Jayaseelan J.C."/>
            <person name="Lara F."/>
            <person name="Munidasa M."/>
            <person name="Palculict T."/>
            <person name="Patil S."/>
            <person name="Pu L.-L."/>
            <person name="Saada N."/>
            <person name="Tang L."/>
            <person name="Weissenberger G."/>
            <person name="Zhu Y."/>
            <person name="Hemphill L."/>
            <person name="Shang Y."/>
            <person name="Youmans B."/>
            <person name="Ayvaz T."/>
            <person name="Ross M."/>
            <person name="Santibanez J."/>
            <person name="Aqrawi P."/>
            <person name="Gross S."/>
            <person name="Joshi V."/>
            <person name="Fowler G."/>
            <person name="Nazareth L."/>
            <person name="Reid J."/>
            <person name="Worley K."/>
            <person name="Petrosino J."/>
            <person name="Highlander S."/>
            <person name="Gibbs R."/>
        </authorList>
    </citation>
    <scope>NUCLEOTIDE SEQUENCE [LARGE SCALE GENOMIC DNA]</scope>
    <source>
        <strain evidence="3 4">ATCC BAA-614</strain>
    </source>
</reference>
<accession>D5PJP3</accession>
<evidence type="ECO:0000256" key="2">
    <source>
        <dbReference type="SAM" id="Phobius"/>
    </source>
</evidence>